<dbReference type="InterPro" id="IPR018076">
    <property type="entry name" value="T2SS_GspF_dom"/>
</dbReference>
<reference evidence="9 12" key="2">
    <citation type="submission" date="2019-11" db="EMBL/GenBank/DDBJ databases">
        <title>Detection and genome characteristic of a blood enterococcus casselifavus isolate from Zhengzhou,china.</title>
        <authorList>
            <person name="Wen P."/>
        </authorList>
    </citation>
    <scope>NUCLEOTIDE SEQUENCE [LARGE SCALE GENOMIC DNA]</scope>
    <source>
        <strain evidence="9 12">EC291</strain>
    </source>
</reference>
<feature type="domain" description="Type II secretion system protein GspF" evidence="8">
    <location>
        <begin position="210"/>
        <end position="332"/>
    </location>
</feature>
<keyword evidence="4 7" id="KW-0812">Transmembrane</keyword>
<evidence type="ECO:0000313" key="12">
    <source>
        <dbReference type="Proteomes" id="UP000422837"/>
    </source>
</evidence>
<dbReference type="Proteomes" id="UP000286288">
    <property type="component" value="Unassembled WGS sequence"/>
</dbReference>
<feature type="transmembrane region" description="Helical" evidence="7">
    <location>
        <begin position="150"/>
        <end position="175"/>
    </location>
</feature>
<feature type="transmembrane region" description="Helical" evidence="7">
    <location>
        <begin position="313"/>
        <end position="334"/>
    </location>
</feature>
<name>A0A415ESC2_ENTCA</name>
<accession>A0A415ESC2</accession>
<dbReference type="PANTHER" id="PTHR30012">
    <property type="entry name" value="GENERAL SECRETION PATHWAY PROTEIN"/>
    <property type="match status" value="1"/>
</dbReference>
<evidence type="ECO:0000256" key="4">
    <source>
        <dbReference type="ARBA" id="ARBA00022692"/>
    </source>
</evidence>
<dbReference type="PANTHER" id="PTHR30012:SF0">
    <property type="entry name" value="TYPE II SECRETION SYSTEM PROTEIN F-RELATED"/>
    <property type="match status" value="1"/>
</dbReference>
<proteinExistence type="inferred from homology"/>
<dbReference type="EMBL" id="CP046123">
    <property type="protein sequence ID" value="QGN30947.1"/>
    <property type="molecule type" value="Genomic_DNA"/>
</dbReference>
<feature type="domain" description="Type II secretion system protein GspF" evidence="8">
    <location>
        <begin position="21"/>
        <end position="137"/>
    </location>
</feature>
<dbReference type="Proteomes" id="UP000422837">
    <property type="component" value="Chromosome"/>
</dbReference>
<comment type="similarity">
    <text evidence="2">Belongs to the GSP F family.</text>
</comment>
<sequence length="342" mass="39049">MKFMKKKPQLPRRATEALLVTFTVLLESGFSLQESLQVLLRSRQFSEPVIEQLIVHLAQGQSFAAAVAPLSLSATEKSQLHLAENHGDLTATLRRMVDYHKLVNKQKQLLYKVAAYPLLLLVFLIAALFGMHRFLLPQLLASGMIDEGHWGIRAITWAPAVLILFLLLSVLLFVISRWMFARRTALQKAVFFSHLPLFGALYTSYHTSFFALEWGKLFQQGLDIQQIIECMEHTNKATLIQELARELRVTLTLGGELPEKLRHFSFLTPEFSLIVFQGEVRGKLGEELFLYSQLLMERLFQRIEKAIHWVQPLIFLLVALMIVGIYAAMFLPIYGNIQGVIE</sequence>
<keyword evidence="3" id="KW-1003">Cell membrane</keyword>
<evidence type="ECO:0000313" key="10">
    <source>
        <dbReference type="EMBL" id="RHK06222.1"/>
    </source>
</evidence>
<dbReference type="Pfam" id="PF00482">
    <property type="entry name" value="T2SSF"/>
    <property type="match status" value="2"/>
</dbReference>
<dbReference type="Gene3D" id="1.20.81.30">
    <property type="entry name" value="Type II secretion system (T2SS), domain F"/>
    <property type="match status" value="2"/>
</dbReference>
<evidence type="ECO:0000256" key="1">
    <source>
        <dbReference type="ARBA" id="ARBA00004651"/>
    </source>
</evidence>
<dbReference type="InterPro" id="IPR047692">
    <property type="entry name" value="T4P_ComGB"/>
</dbReference>
<reference evidence="10 11" key="1">
    <citation type="submission" date="2018-08" db="EMBL/GenBank/DDBJ databases">
        <title>A genome reference for cultivated species of the human gut microbiota.</title>
        <authorList>
            <person name="Zou Y."/>
            <person name="Xue W."/>
            <person name="Luo G."/>
        </authorList>
    </citation>
    <scope>NUCLEOTIDE SEQUENCE [LARGE SCALE GENOMIC DNA]</scope>
    <source>
        <strain evidence="10 11">AF48-16</strain>
    </source>
</reference>
<protein>
    <submittedName>
        <fullName evidence="10">Secretion system protein</fullName>
    </submittedName>
</protein>
<evidence type="ECO:0000256" key="3">
    <source>
        <dbReference type="ARBA" id="ARBA00022475"/>
    </source>
</evidence>
<dbReference type="GO" id="GO:0005886">
    <property type="term" value="C:plasma membrane"/>
    <property type="evidence" value="ECO:0007669"/>
    <property type="project" value="UniProtKB-SubCell"/>
</dbReference>
<dbReference type="InterPro" id="IPR042094">
    <property type="entry name" value="T2SS_GspF_sf"/>
</dbReference>
<evidence type="ECO:0000256" key="2">
    <source>
        <dbReference type="ARBA" id="ARBA00005745"/>
    </source>
</evidence>
<evidence type="ECO:0000256" key="5">
    <source>
        <dbReference type="ARBA" id="ARBA00022989"/>
    </source>
</evidence>
<evidence type="ECO:0000259" key="8">
    <source>
        <dbReference type="Pfam" id="PF00482"/>
    </source>
</evidence>
<comment type="subcellular location">
    <subcellularLocation>
        <location evidence="1">Cell membrane</location>
        <topology evidence="1">Multi-pass membrane protein</topology>
    </subcellularLocation>
</comment>
<evidence type="ECO:0000256" key="7">
    <source>
        <dbReference type="SAM" id="Phobius"/>
    </source>
</evidence>
<dbReference type="NCBIfam" id="NF041012">
    <property type="entry name" value="T4P_ComGB"/>
    <property type="match status" value="1"/>
</dbReference>
<feature type="transmembrane region" description="Helical" evidence="7">
    <location>
        <begin position="109"/>
        <end position="130"/>
    </location>
</feature>
<keyword evidence="6 7" id="KW-0472">Membrane</keyword>
<dbReference type="InterPro" id="IPR003004">
    <property type="entry name" value="GspF/PilC"/>
</dbReference>
<evidence type="ECO:0000256" key="6">
    <source>
        <dbReference type="ARBA" id="ARBA00023136"/>
    </source>
</evidence>
<evidence type="ECO:0000313" key="9">
    <source>
        <dbReference type="EMBL" id="QGN30947.1"/>
    </source>
</evidence>
<gene>
    <name evidence="10" type="ORF">DW084_09465</name>
    <name evidence="9" type="ORF">GFU50_16025</name>
</gene>
<dbReference type="EMBL" id="QRMZ01000011">
    <property type="protein sequence ID" value="RHK06222.1"/>
    <property type="molecule type" value="Genomic_DNA"/>
</dbReference>
<keyword evidence="5 7" id="KW-1133">Transmembrane helix</keyword>
<organism evidence="10 11">
    <name type="scientific">Enterococcus casseliflavus</name>
    <name type="common">Enterococcus flavescens</name>
    <dbReference type="NCBI Taxonomy" id="37734"/>
    <lineage>
        <taxon>Bacteria</taxon>
        <taxon>Bacillati</taxon>
        <taxon>Bacillota</taxon>
        <taxon>Bacilli</taxon>
        <taxon>Lactobacillales</taxon>
        <taxon>Enterococcaceae</taxon>
        <taxon>Enterococcus</taxon>
    </lineage>
</organism>
<dbReference type="AlphaFoldDB" id="A0A415ESC2"/>
<evidence type="ECO:0000313" key="11">
    <source>
        <dbReference type="Proteomes" id="UP000286288"/>
    </source>
</evidence>
<dbReference type="RefSeq" id="WP_010749023.1">
    <property type="nucleotide sequence ID" value="NZ_CABGIF010000001.1"/>
</dbReference>